<evidence type="ECO:0000256" key="3">
    <source>
        <dbReference type="ARBA" id="ARBA00012178"/>
    </source>
</evidence>
<evidence type="ECO:0000256" key="11">
    <source>
        <dbReference type="ARBA" id="ARBA00022782"/>
    </source>
</evidence>
<dbReference type="GO" id="GO:0140955">
    <property type="term" value="F:histone H3K36 trimethyltransferase activity"/>
    <property type="evidence" value="ECO:0007669"/>
    <property type="project" value="UniProtKB-EC"/>
</dbReference>
<feature type="compositionally biased region" description="Low complexity" evidence="18">
    <location>
        <begin position="1618"/>
        <end position="1632"/>
    </location>
</feature>
<dbReference type="PANTHER" id="PTHR46711">
    <property type="entry name" value="HISTONE-LYSINE N-METHYLTRANSFERASE SETD2"/>
    <property type="match status" value="1"/>
</dbReference>
<dbReference type="GO" id="GO:0005694">
    <property type="term" value="C:chromosome"/>
    <property type="evidence" value="ECO:0007669"/>
    <property type="project" value="UniProtKB-SubCell"/>
</dbReference>
<dbReference type="InterPro" id="IPR003616">
    <property type="entry name" value="Post-SET_dom"/>
</dbReference>
<evidence type="ECO:0000259" key="19">
    <source>
        <dbReference type="PROSITE" id="PS50020"/>
    </source>
</evidence>
<evidence type="ECO:0000256" key="1">
    <source>
        <dbReference type="ARBA" id="ARBA00004123"/>
    </source>
</evidence>
<evidence type="ECO:0000256" key="14">
    <source>
        <dbReference type="ARBA" id="ARBA00023015"/>
    </source>
</evidence>
<feature type="compositionally biased region" description="Low complexity" evidence="18">
    <location>
        <begin position="859"/>
        <end position="868"/>
    </location>
</feature>
<name>B4NCI2_DROWI</name>
<feature type="region of interest" description="Disordered" evidence="18">
    <location>
        <begin position="206"/>
        <end position="448"/>
    </location>
</feature>
<gene>
    <name evidence="23" type="primary">Dwil\GK25076</name>
    <name evidence="23" type="ORF">Dwil_GK25076</name>
</gene>
<dbReference type="SMART" id="SM00456">
    <property type="entry name" value="WW"/>
    <property type="match status" value="1"/>
</dbReference>
<evidence type="ECO:0000256" key="9">
    <source>
        <dbReference type="ARBA" id="ARBA00022691"/>
    </source>
</evidence>
<feature type="compositionally biased region" description="Acidic residues" evidence="18">
    <location>
        <begin position="481"/>
        <end position="495"/>
    </location>
</feature>
<feature type="compositionally biased region" description="Low complexity" evidence="18">
    <location>
        <begin position="791"/>
        <end position="804"/>
    </location>
</feature>
<feature type="compositionally biased region" description="Polar residues" evidence="18">
    <location>
        <begin position="548"/>
        <end position="561"/>
    </location>
</feature>
<dbReference type="EMBL" id="CH964239">
    <property type="protein sequence ID" value="EDW82541.2"/>
    <property type="molecule type" value="Genomic_DNA"/>
</dbReference>
<feature type="compositionally biased region" description="Low complexity" evidence="18">
    <location>
        <begin position="264"/>
        <end position="279"/>
    </location>
</feature>
<keyword evidence="9" id="KW-0949">S-adenosyl-L-methionine</keyword>
<feature type="region of interest" description="Disordered" evidence="18">
    <location>
        <begin position="465"/>
        <end position="499"/>
    </location>
</feature>
<protein>
    <recommendedName>
        <fullName evidence="3">[histone H3]-lysine(36) N-trimethyltransferase</fullName>
        <ecNumber evidence="3">2.1.1.359</ecNumber>
    </recommendedName>
</protein>
<dbReference type="InterPro" id="IPR038190">
    <property type="entry name" value="SRI_sf"/>
</dbReference>
<evidence type="ECO:0000256" key="17">
    <source>
        <dbReference type="SAM" id="Coils"/>
    </source>
</evidence>
<evidence type="ECO:0000313" key="23">
    <source>
        <dbReference type="EMBL" id="EDW82541.2"/>
    </source>
</evidence>
<dbReference type="InterPro" id="IPR013257">
    <property type="entry name" value="SRI"/>
</dbReference>
<evidence type="ECO:0000256" key="8">
    <source>
        <dbReference type="ARBA" id="ARBA00022679"/>
    </source>
</evidence>
<dbReference type="CDD" id="cd00201">
    <property type="entry name" value="WW"/>
    <property type="match status" value="1"/>
</dbReference>
<keyword evidence="12" id="KW-0862">Zinc</keyword>
<feature type="compositionally biased region" description="Basic residues" evidence="18">
    <location>
        <begin position="849"/>
        <end position="858"/>
    </location>
</feature>
<dbReference type="PROSITE" id="PS01159">
    <property type="entry name" value="WW_DOMAIN_1"/>
    <property type="match status" value="1"/>
</dbReference>
<evidence type="ECO:0000256" key="15">
    <source>
        <dbReference type="ARBA" id="ARBA00023163"/>
    </source>
</evidence>
<keyword evidence="16" id="KW-0539">Nucleus</keyword>
<dbReference type="PROSITE" id="PS50020">
    <property type="entry name" value="WW_DOMAIN_2"/>
    <property type="match status" value="1"/>
</dbReference>
<feature type="compositionally biased region" description="Basic residues" evidence="18">
    <location>
        <begin position="2019"/>
        <end position="2031"/>
    </location>
</feature>
<feature type="compositionally biased region" description="Low complexity" evidence="18">
    <location>
        <begin position="932"/>
        <end position="941"/>
    </location>
</feature>
<dbReference type="STRING" id="7260.B4NCI2"/>
<reference evidence="23 24" key="1">
    <citation type="journal article" date="2007" name="Nature">
        <title>Evolution of genes and genomes on the Drosophila phylogeny.</title>
        <authorList>
            <consortium name="Drosophila 12 Genomes Consortium"/>
            <person name="Clark A.G."/>
            <person name="Eisen M.B."/>
            <person name="Smith D.R."/>
            <person name="Bergman C.M."/>
            <person name="Oliver B."/>
            <person name="Markow T.A."/>
            <person name="Kaufman T.C."/>
            <person name="Kellis M."/>
            <person name="Gelbart W."/>
            <person name="Iyer V.N."/>
            <person name="Pollard D.A."/>
            <person name="Sackton T.B."/>
            <person name="Larracuente A.M."/>
            <person name="Singh N.D."/>
            <person name="Abad J.P."/>
            <person name="Abt D.N."/>
            <person name="Adryan B."/>
            <person name="Aguade M."/>
            <person name="Akashi H."/>
            <person name="Anderson W.W."/>
            <person name="Aquadro C.F."/>
            <person name="Ardell D.H."/>
            <person name="Arguello R."/>
            <person name="Artieri C.G."/>
            <person name="Barbash D.A."/>
            <person name="Barker D."/>
            <person name="Barsanti P."/>
            <person name="Batterham P."/>
            <person name="Batzoglou S."/>
            <person name="Begun D."/>
            <person name="Bhutkar A."/>
            <person name="Blanco E."/>
            <person name="Bosak S.A."/>
            <person name="Bradley R.K."/>
            <person name="Brand A.D."/>
            <person name="Brent M.R."/>
            <person name="Brooks A.N."/>
            <person name="Brown R.H."/>
            <person name="Butlin R.K."/>
            <person name="Caggese C."/>
            <person name="Calvi B.R."/>
            <person name="Bernardo de Carvalho A."/>
            <person name="Caspi A."/>
            <person name="Castrezana S."/>
            <person name="Celniker S.E."/>
            <person name="Chang J.L."/>
            <person name="Chapple C."/>
            <person name="Chatterji S."/>
            <person name="Chinwalla A."/>
            <person name="Civetta A."/>
            <person name="Clifton S.W."/>
            <person name="Comeron J.M."/>
            <person name="Costello J.C."/>
            <person name="Coyne J.A."/>
            <person name="Daub J."/>
            <person name="David R.G."/>
            <person name="Delcher A.L."/>
            <person name="Delehaunty K."/>
            <person name="Do C.B."/>
            <person name="Ebling H."/>
            <person name="Edwards K."/>
            <person name="Eickbush T."/>
            <person name="Evans J.D."/>
            <person name="Filipski A."/>
            <person name="Findeiss S."/>
            <person name="Freyhult E."/>
            <person name="Fulton L."/>
            <person name="Fulton R."/>
            <person name="Garcia A.C."/>
            <person name="Gardiner A."/>
            <person name="Garfield D.A."/>
            <person name="Garvin B.E."/>
            <person name="Gibson G."/>
            <person name="Gilbert D."/>
            <person name="Gnerre S."/>
            <person name="Godfrey J."/>
            <person name="Good R."/>
            <person name="Gotea V."/>
            <person name="Gravely B."/>
            <person name="Greenberg A.J."/>
            <person name="Griffiths-Jones S."/>
            <person name="Gross S."/>
            <person name="Guigo R."/>
            <person name="Gustafson E.A."/>
            <person name="Haerty W."/>
            <person name="Hahn M.W."/>
            <person name="Halligan D.L."/>
            <person name="Halpern A.L."/>
            <person name="Halter G.M."/>
            <person name="Han M.V."/>
            <person name="Heger A."/>
            <person name="Hillier L."/>
            <person name="Hinrichs A.S."/>
            <person name="Holmes I."/>
            <person name="Hoskins R.A."/>
            <person name="Hubisz M.J."/>
            <person name="Hultmark D."/>
            <person name="Huntley M.A."/>
            <person name="Jaffe D.B."/>
            <person name="Jagadeeshan S."/>
            <person name="Jeck W.R."/>
            <person name="Johnson J."/>
            <person name="Jones C.D."/>
            <person name="Jordan W.C."/>
            <person name="Karpen G.H."/>
            <person name="Kataoka E."/>
            <person name="Keightley P.D."/>
            <person name="Kheradpour P."/>
            <person name="Kirkness E.F."/>
            <person name="Koerich L.B."/>
            <person name="Kristiansen K."/>
            <person name="Kudrna D."/>
            <person name="Kulathinal R.J."/>
            <person name="Kumar S."/>
            <person name="Kwok R."/>
            <person name="Lander E."/>
            <person name="Langley C.H."/>
            <person name="Lapoint R."/>
            <person name="Lazzaro B.P."/>
            <person name="Lee S.J."/>
            <person name="Levesque L."/>
            <person name="Li R."/>
            <person name="Lin C.F."/>
            <person name="Lin M.F."/>
            <person name="Lindblad-Toh K."/>
            <person name="Llopart A."/>
            <person name="Long M."/>
            <person name="Low L."/>
            <person name="Lozovsky E."/>
            <person name="Lu J."/>
            <person name="Luo M."/>
            <person name="Machado C.A."/>
            <person name="Makalowski W."/>
            <person name="Marzo M."/>
            <person name="Matsuda M."/>
            <person name="Matzkin L."/>
            <person name="McAllister B."/>
            <person name="McBride C.S."/>
            <person name="McKernan B."/>
            <person name="McKernan K."/>
            <person name="Mendez-Lago M."/>
            <person name="Minx P."/>
            <person name="Mollenhauer M.U."/>
            <person name="Montooth K."/>
            <person name="Mount S.M."/>
            <person name="Mu X."/>
            <person name="Myers E."/>
            <person name="Negre B."/>
            <person name="Newfeld S."/>
            <person name="Nielsen R."/>
            <person name="Noor M.A."/>
            <person name="O'Grady P."/>
            <person name="Pachter L."/>
            <person name="Papaceit M."/>
            <person name="Parisi M.J."/>
            <person name="Parisi M."/>
            <person name="Parts L."/>
            <person name="Pedersen J.S."/>
            <person name="Pesole G."/>
            <person name="Phillippy A.M."/>
            <person name="Ponting C.P."/>
            <person name="Pop M."/>
            <person name="Porcelli D."/>
            <person name="Powell J.R."/>
            <person name="Prohaska S."/>
            <person name="Pruitt K."/>
            <person name="Puig M."/>
            <person name="Quesneville H."/>
            <person name="Ram K.R."/>
            <person name="Rand D."/>
            <person name="Rasmussen M.D."/>
            <person name="Reed L.K."/>
            <person name="Reenan R."/>
            <person name="Reily A."/>
            <person name="Remington K.A."/>
            <person name="Rieger T.T."/>
            <person name="Ritchie M.G."/>
            <person name="Robin C."/>
            <person name="Rogers Y.H."/>
            <person name="Rohde C."/>
            <person name="Rozas J."/>
            <person name="Rubenfield M.J."/>
            <person name="Ruiz A."/>
            <person name="Russo S."/>
            <person name="Salzberg S.L."/>
            <person name="Sanchez-Gracia A."/>
            <person name="Saranga D.J."/>
            <person name="Sato H."/>
            <person name="Schaeffer S.W."/>
            <person name="Schatz M.C."/>
            <person name="Schlenke T."/>
            <person name="Schwartz R."/>
            <person name="Segarra C."/>
            <person name="Singh R.S."/>
            <person name="Sirot L."/>
            <person name="Sirota M."/>
            <person name="Sisneros N.B."/>
            <person name="Smith C.D."/>
            <person name="Smith T.F."/>
            <person name="Spieth J."/>
            <person name="Stage D.E."/>
            <person name="Stark A."/>
            <person name="Stephan W."/>
            <person name="Strausberg R.L."/>
            <person name="Strempel S."/>
            <person name="Sturgill D."/>
            <person name="Sutton G."/>
            <person name="Sutton G.G."/>
            <person name="Tao W."/>
            <person name="Teichmann S."/>
            <person name="Tobari Y.N."/>
            <person name="Tomimura Y."/>
            <person name="Tsolas J.M."/>
            <person name="Valente V.L."/>
            <person name="Venter E."/>
            <person name="Venter J.C."/>
            <person name="Vicario S."/>
            <person name="Vieira F.G."/>
            <person name="Vilella A.J."/>
            <person name="Villasante A."/>
            <person name="Walenz B."/>
            <person name="Wang J."/>
            <person name="Wasserman M."/>
            <person name="Watts T."/>
            <person name="Wilson D."/>
            <person name="Wilson R.K."/>
            <person name="Wing R.A."/>
            <person name="Wolfner M.F."/>
            <person name="Wong A."/>
            <person name="Wong G.K."/>
            <person name="Wu C.I."/>
            <person name="Wu G."/>
            <person name="Yamamoto D."/>
            <person name="Yang H.P."/>
            <person name="Yang S.P."/>
            <person name="Yorke J.A."/>
            <person name="Yoshida K."/>
            <person name="Zdobnov E."/>
            <person name="Zhang P."/>
            <person name="Zhang Y."/>
            <person name="Zimin A.V."/>
            <person name="Baldwin J."/>
            <person name="Abdouelleil A."/>
            <person name="Abdulkadir J."/>
            <person name="Abebe A."/>
            <person name="Abera B."/>
            <person name="Abreu J."/>
            <person name="Acer S.C."/>
            <person name="Aftuck L."/>
            <person name="Alexander A."/>
            <person name="An P."/>
            <person name="Anderson E."/>
            <person name="Anderson S."/>
            <person name="Arachi H."/>
            <person name="Azer M."/>
            <person name="Bachantsang P."/>
            <person name="Barry A."/>
            <person name="Bayul T."/>
            <person name="Berlin A."/>
            <person name="Bessette D."/>
            <person name="Bloom T."/>
            <person name="Blye J."/>
            <person name="Boguslavskiy L."/>
            <person name="Bonnet C."/>
            <person name="Boukhgalter B."/>
            <person name="Bourzgui I."/>
            <person name="Brown A."/>
            <person name="Cahill P."/>
            <person name="Channer S."/>
            <person name="Cheshatsang Y."/>
            <person name="Chuda L."/>
            <person name="Citroen M."/>
            <person name="Collymore A."/>
            <person name="Cooke P."/>
            <person name="Costello M."/>
            <person name="D'Aco K."/>
            <person name="Daza R."/>
            <person name="De Haan G."/>
            <person name="DeGray S."/>
            <person name="DeMaso C."/>
            <person name="Dhargay N."/>
            <person name="Dooley K."/>
            <person name="Dooley E."/>
            <person name="Doricent M."/>
            <person name="Dorje P."/>
            <person name="Dorjee K."/>
            <person name="Dupes A."/>
            <person name="Elong R."/>
            <person name="Falk J."/>
            <person name="Farina A."/>
            <person name="Faro S."/>
            <person name="Ferguson D."/>
            <person name="Fisher S."/>
            <person name="Foley C.D."/>
            <person name="Franke A."/>
            <person name="Friedrich D."/>
            <person name="Gadbois L."/>
            <person name="Gearin G."/>
            <person name="Gearin C.R."/>
            <person name="Giannoukos G."/>
            <person name="Goode T."/>
            <person name="Graham J."/>
            <person name="Grandbois E."/>
            <person name="Grewal S."/>
            <person name="Gyaltsen K."/>
            <person name="Hafez N."/>
            <person name="Hagos B."/>
            <person name="Hall J."/>
            <person name="Henson C."/>
            <person name="Hollinger A."/>
            <person name="Honan T."/>
            <person name="Huard M.D."/>
            <person name="Hughes L."/>
            <person name="Hurhula B."/>
            <person name="Husby M.E."/>
            <person name="Kamat A."/>
            <person name="Kanga B."/>
            <person name="Kashin S."/>
            <person name="Khazanovich D."/>
            <person name="Kisner P."/>
            <person name="Lance K."/>
            <person name="Lara M."/>
            <person name="Lee W."/>
            <person name="Lennon N."/>
            <person name="Letendre F."/>
            <person name="LeVine R."/>
            <person name="Lipovsky A."/>
            <person name="Liu X."/>
            <person name="Liu J."/>
            <person name="Liu S."/>
            <person name="Lokyitsang T."/>
            <person name="Lokyitsang Y."/>
            <person name="Lubonja R."/>
            <person name="Lui A."/>
            <person name="MacDonald P."/>
            <person name="Magnisalis V."/>
            <person name="Maru K."/>
            <person name="Matthews C."/>
            <person name="McCusker W."/>
            <person name="McDonough S."/>
            <person name="Mehta T."/>
            <person name="Meldrim J."/>
            <person name="Meneus L."/>
            <person name="Mihai O."/>
            <person name="Mihalev A."/>
            <person name="Mihova T."/>
            <person name="Mittelman R."/>
            <person name="Mlenga V."/>
            <person name="Montmayeur A."/>
            <person name="Mulrain L."/>
            <person name="Navidi A."/>
            <person name="Naylor J."/>
            <person name="Negash T."/>
            <person name="Nguyen T."/>
            <person name="Nguyen N."/>
            <person name="Nicol R."/>
            <person name="Norbu C."/>
            <person name="Norbu N."/>
            <person name="Novod N."/>
            <person name="O'Neill B."/>
            <person name="Osman S."/>
            <person name="Markiewicz E."/>
            <person name="Oyono O.L."/>
            <person name="Patti C."/>
            <person name="Phunkhang P."/>
            <person name="Pierre F."/>
            <person name="Priest M."/>
            <person name="Raghuraman S."/>
            <person name="Rege F."/>
            <person name="Reyes R."/>
            <person name="Rise C."/>
            <person name="Rogov P."/>
            <person name="Ross K."/>
            <person name="Ryan E."/>
            <person name="Settipalli S."/>
            <person name="Shea T."/>
            <person name="Sherpa N."/>
            <person name="Shi L."/>
            <person name="Shih D."/>
            <person name="Sparrow T."/>
            <person name="Spaulding J."/>
            <person name="Stalker J."/>
            <person name="Stange-Thomann N."/>
            <person name="Stavropoulos S."/>
            <person name="Stone C."/>
            <person name="Strader C."/>
            <person name="Tesfaye S."/>
            <person name="Thomson T."/>
            <person name="Thoulutsang Y."/>
            <person name="Thoulutsang D."/>
            <person name="Topham K."/>
            <person name="Topping I."/>
            <person name="Tsamla T."/>
            <person name="Vassiliev H."/>
            <person name="Vo A."/>
            <person name="Wangchuk T."/>
            <person name="Wangdi T."/>
            <person name="Weiand M."/>
            <person name="Wilkinson J."/>
            <person name="Wilson A."/>
            <person name="Yadav S."/>
            <person name="Young G."/>
            <person name="Yu Q."/>
            <person name="Zembek L."/>
            <person name="Zhong D."/>
            <person name="Zimmer A."/>
            <person name="Zwirko Z."/>
            <person name="Jaffe D.B."/>
            <person name="Alvarez P."/>
            <person name="Brockman W."/>
            <person name="Butler J."/>
            <person name="Chin C."/>
            <person name="Gnerre S."/>
            <person name="Grabherr M."/>
            <person name="Kleber M."/>
            <person name="Mauceli E."/>
            <person name="MacCallum I."/>
        </authorList>
    </citation>
    <scope>NUCLEOTIDE SEQUENCE [LARGE SCALE GENOMIC DNA]</scope>
    <source>
        <strain evidence="24">Tucson 14030-0811.24</strain>
    </source>
</reference>
<keyword evidence="7" id="KW-0489">Methyltransferase</keyword>
<feature type="compositionally biased region" description="Low complexity" evidence="18">
    <location>
        <begin position="654"/>
        <end position="665"/>
    </location>
</feature>
<feature type="region of interest" description="Disordered" evidence="18">
    <location>
        <begin position="762"/>
        <end position="810"/>
    </location>
</feature>
<feature type="compositionally biased region" description="Low complexity" evidence="18">
    <location>
        <begin position="975"/>
        <end position="984"/>
    </location>
</feature>
<keyword evidence="17" id="KW-0175">Coiled coil</keyword>
<evidence type="ECO:0000256" key="18">
    <source>
        <dbReference type="SAM" id="MobiDB-lite"/>
    </source>
</evidence>
<feature type="compositionally biased region" description="Pro residues" evidence="18">
    <location>
        <begin position="694"/>
        <end position="703"/>
    </location>
</feature>
<feature type="region of interest" description="Disordered" evidence="18">
    <location>
        <begin position="1299"/>
        <end position="1397"/>
    </location>
</feature>
<feature type="compositionally biased region" description="Basic and acidic residues" evidence="18">
    <location>
        <begin position="469"/>
        <end position="480"/>
    </location>
</feature>
<feature type="compositionally biased region" description="Basic and acidic residues" evidence="18">
    <location>
        <begin position="1363"/>
        <end position="1376"/>
    </location>
</feature>
<dbReference type="InterPro" id="IPR042294">
    <property type="entry name" value="SETD2_animal"/>
</dbReference>
<feature type="compositionally biased region" description="Basic residues" evidence="18">
    <location>
        <begin position="242"/>
        <end position="251"/>
    </location>
</feature>
<evidence type="ECO:0000256" key="6">
    <source>
        <dbReference type="ARBA" id="ARBA00022553"/>
    </source>
</evidence>
<evidence type="ECO:0000256" key="16">
    <source>
        <dbReference type="ARBA" id="ARBA00023242"/>
    </source>
</evidence>
<dbReference type="SMART" id="SM00317">
    <property type="entry name" value="SET"/>
    <property type="match status" value="1"/>
</dbReference>
<dbReference type="Gene3D" id="1.10.1740.100">
    <property type="entry name" value="Set2, Rpb1 interacting domain"/>
    <property type="match status" value="1"/>
</dbReference>
<feature type="compositionally biased region" description="Polar residues" evidence="18">
    <location>
        <begin position="1037"/>
        <end position="1050"/>
    </location>
</feature>
<evidence type="ECO:0000256" key="2">
    <source>
        <dbReference type="ARBA" id="ARBA00004286"/>
    </source>
</evidence>
<dbReference type="GO" id="GO:0005634">
    <property type="term" value="C:nucleus"/>
    <property type="evidence" value="ECO:0007669"/>
    <property type="project" value="UniProtKB-SubCell"/>
</dbReference>
<dbReference type="InterPro" id="IPR006560">
    <property type="entry name" value="AWS_dom"/>
</dbReference>
<dbReference type="GO" id="GO:0046872">
    <property type="term" value="F:metal ion binding"/>
    <property type="evidence" value="ECO:0007669"/>
    <property type="project" value="UniProtKB-KW"/>
</dbReference>
<feature type="region of interest" description="Disordered" evidence="18">
    <location>
        <begin position="1999"/>
        <end position="2039"/>
    </location>
</feature>
<feature type="domain" description="WW" evidence="19">
    <location>
        <begin position="1769"/>
        <end position="1803"/>
    </location>
</feature>
<dbReference type="PANTHER" id="PTHR46711:SF1">
    <property type="entry name" value="HISTONE-LYSINE N-METHYLTRANSFERASE SETD2"/>
    <property type="match status" value="1"/>
</dbReference>
<feature type="compositionally biased region" description="Low complexity" evidence="18">
    <location>
        <begin position="910"/>
        <end position="920"/>
    </location>
</feature>
<evidence type="ECO:0000259" key="22">
    <source>
        <dbReference type="PROSITE" id="PS51215"/>
    </source>
</evidence>
<dbReference type="Pfam" id="PF17907">
    <property type="entry name" value="AWS"/>
    <property type="match status" value="1"/>
</dbReference>
<dbReference type="SMART" id="SM00570">
    <property type="entry name" value="AWS"/>
    <property type="match status" value="1"/>
</dbReference>
<keyword evidence="24" id="KW-1185">Reference proteome</keyword>
<keyword evidence="6" id="KW-0597">Phosphoprotein</keyword>
<sequence>MDETSLPSTSAAAAPVAGSLTAVTARGRGRPLKNPPNTAAAPPPVEATIEESDSLQSVEEAASPTNLGECRRSSRKKIIKFDVRDLLNKNRKQHKIQIEARIDSNAPLAGGPSPSPDNPAVAAAGLDNHRVLVDMPTKDIFAKPKTTSTLIVSQVSSEPTTGDVTNAPSPVLRKRGRPRKVQPPATTIATQIAPAIDTNVIPSAIFNYSDSDTNSTSGTISTASGSSGSSGDNDTASDIPKKSKSKLRVSLKRLNMPKRQESMDSGGISVVDVLSSSSSEDTMPTPPLETLPPPDFNPSSSPAQPVLMPVLPEGNVQESEEDSDSQIIFVEIETETKTEMSNDSNDHHDGQNQENAAEEGGTEQSDRKFKILFPKKHKQQQQKQQQKQQQDEVDEPESQELIVEVLCEPPSLWSADDEADEDDDVTPRRSKRSIPRSGGHQSNGKTLEETFAEIAAQCSKAVASINNQGDKEKQPSRQETELETVVEEVETEEDLDGPHTLMEVIDEVESLPESMPPPPAICEEIVIEPFTAEPQPQPSTEEDAATIPNDQIDQTLPTVSTETDKPTDLPSVDPIPEVVADPTETKLPITNIESNILRIFSTDNTPGESSSISSSCCLEIKPKSSNEAPVEVETIIDKRELLTVEITKEKAAENESSSPKNSSVEESAKTLAIVEETKIEVEKPATPVPIAIEKPPPPTPPPKLAIVEVEKPPLPPPPPSAVSPVAEEKKIESTSKSSKSSSATGMGFIECDAMFKAMDKANAQMRNEEKHKKKLKVAKLGKKQEKEEMQEQQSSSATASPKSATIRERRNTISSAITALGEVEGFSSLSKRRFSLHPKASPSPDLSVGKKKQKKKTGKTAGSQSSTTNRSRQISVDSSGSSASPSGTIIVSKTKRKSKKSTEALQAALTETESSESTSSGSRMRNWKGAQTPSTTSSASPELEAPDPLKDIAKFIEDGVNLLKRDYKLDDEEQQQQQQQQQQQPEADEDEFAERVANMETPAATPSPSPQPTSHNSEPEQSGVRRSHRIKQKPQGMRSNQGRTGSSALSSAVVPSINMEDQLSELAHIEAINEQFLRNEGLNTFHALKENYYRCARQVSQENAEMQCDCFLTGDEEAQGHLCCGARCINRMLMIECGPLCTNGDRCTNKRFQQHQCWPCRVFRTEKKGCGITAELQIPPGEFIMEYVGEVIDAEEFERRQHLYSKDRNRHYYFMALRGEAIIDATSKGNISRYINHSCDPNAETQKWTVNGELRIGFFSVKTILPGEEITFDYQYQRYGRDAQRCYCEAINCRGWIGGEPDSDEGEQLDEQSEASDAEDDDEQQETQEEPKTATALKAAAIKGKNKVKTGKLALTKGHKTKTKDQPKAKDKEYKAGRWLRPSTGGGSAAANKSSRKPKVNKFHAMLEDPDVLEELTLLSRSGLKNQLDTLRFSRCMVRAKLITTRLQLLGVLTRGEMPCRRLFLDYHGLRLLHAWISESGNDDQMRLALVDALEVLPIPNRTMLNDSRVYQSVQMWATNLEQDQQQQPEQDQGQTHNQEEKTALRERIMALLKKWNALPEIFRIPKRERIEQMKEHEREADRHSTALEDRSSNTDRFRQDRFRRDTLSARKPSSRMSGNNTICTITSSSNGSGNGNGNGSNDPRRRCTDQPQEAYHHQSKRFMSNISKEARRLLFERRVAMDEAEKRVSSEDWREHETRCEYFGFDLNTAPKMLPFYQNTETGEWFNSEDMPVPAPPRALELLADQNVVDMPAPERADVEYKLPPSVDPLPPAWHWRLTPDNGDIYYYNLRDRISQWEPPSAEQRLQPLVPDELPPSSAAPAIPLQDLVDPEILASELINIDVDYVGGLSVKSLSQYVEAKIRERRELRRSRLESVCVISPRRDEDRLYNQIESRKYKENKEKIRRRKELYRRRRLELLQQQPDGEANADTTTTTTATGYLYSSDEDAPVEDVELPLIDGIVAGQTQVDELDALNVEPSTSKSALAALIKSEFMEQTVEPLPSSKRKLPMPPTLVEQKKHRLERSSKKSSKGFVSSSSSGREATEKFRFAISGHVADFLRPYRKDNCQFGRITCDEDYRFLIKRLSHHITTKEMRYCDLTGNPLACTESVKHKSYDFVNQYMRKKGCVYKKPADEPCF</sequence>
<dbReference type="InterPro" id="IPR046341">
    <property type="entry name" value="SET_dom_sf"/>
</dbReference>
<keyword evidence="10" id="KW-0479">Metal-binding</keyword>
<evidence type="ECO:0000256" key="4">
    <source>
        <dbReference type="ARBA" id="ARBA00022454"/>
    </source>
</evidence>
<dbReference type="Pfam" id="PF08236">
    <property type="entry name" value="SRI"/>
    <property type="match status" value="1"/>
</dbReference>
<evidence type="ECO:0000259" key="20">
    <source>
        <dbReference type="PROSITE" id="PS50280"/>
    </source>
</evidence>
<keyword evidence="14" id="KW-0805">Transcription regulation</keyword>
<dbReference type="OrthoDB" id="308383at2759"/>
<dbReference type="Gene3D" id="2.20.70.10">
    <property type="match status" value="1"/>
</dbReference>
<proteinExistence type="predicted"/>
<dbReference type="PROSITE" id="PS51215">
    <property type="entry name" value="AWS"/>
    <property type="match status" value="1"/>
</dbReference>
<dbReference type="EC" id="2.1.1.359" evidence="3"/>
<feature type="coiled-coil region" evidence="17">
    <location>
        <begin position="1895"/>
        <end position="1922"/>
    </location>
</feature>
<feature type="compositionally biased region" description="Low complexity" evidence="18">
    <location>
        <begin position="1"/>
        <end position="23"/>
    </location>
</feature>
<feature type="domain" description="AWS" evidence="22">
    <location>
        <begin position="1103"/>
        <end position="1156"/>
    </location>
</feature>
<feature type="compositionally biased region" description="Low complexity" evidence="18">
    <location>
        <begin position="875"/>
        <end position="886"/>
    </location>
</feature>
<feature type="region of interest" description="Disordered" evidence="18">
    <location>
        <begin position="1"/>
        <end position="74"/>
    </location>
</feature>
<feature type="compositionally biased region" description="Low complexity" evidence="18">
    <location>
        <begin position="213"/>
        <end position="237"/>
    </location>
</feature>
<dbReference type="Pfam" id="PF00856">
    <property type="entry name" value="SET"/>
    <property type="match status" value="1"/>
</dbReference>
<keyword evidence="13" id="KW-0156">Chromatin regulator</keyword>
<feature type="compositionally biased region" description="Acidic residues" evidence="18">
    <location>
        <begin position="1301"/>
        <end position="1328"/>
    </location>
</feature>
<keyword evidence="4" id="KW-0158">Chromosome</keyword>
<organism evidence="23 24">
    <name type="scientific">Drosophila willistoni</name>
    <name type="common">Fruit fly</name>
    <dbReference type="NCBI Taxonomy" id="7260"/>
    <lineage>
        <taxon>Eukaryota</taxon>
        <taxon>Metazoa</taxon>
        <taxon>Ecdysozoa</taxon>
        <taxon>Arthropoda</taxon>
        <taxon>Hexapoda</taxon>
        <taxon>Insecta</taxon>
        <taxon>Pterygota</taxon>
        <taxon>Neoptera</taxon>
        <taxon>Endopterygota</taxon>
        <taxon>Diptera</taxon>
        <taxon>Brachycera</taxon>
        <taxon>Muscomorpha</taxon>
        <taxon>Ephydroidea</taxon>
        <taxon>Drosophilidae</taxon>
        <taxon>Drosophila</taxon>
        <taxon>Sophophora</taxon>
    </lineage>
</organism>
<feature type="region of interest" description="Disordered" evidence="18">
    <location>
        <begin position="834"/>
        <end position="950"/>
    </location>
</feature>
<dbReference type="InterPro" id="IPR001214">
    <property type="entry name" value="SET_dom"/>
</dbReference>
<dbReference type="Pfam" id="PF00397">
    <property type="entry name" value="WW"/>
    <property type="match status" value="1"/>
</dbReference>
<feature type="region of interest" description="Disordered" evidence="18">
    <location>
        <begin position="966"/>
        <end position="1052"/>
    </location>
</feature>
<dbReference type="SUPFAM" id="SSF82199">
    <property type="entry name" value="SET domain"/>
    <property type="match status" value="1"/>
</dbReference>
<dbReference type="Gene3D" id="2.170.270.10">
    <property type="entry name" value="SET domain"/>
    <property type="match status" value="1"/>
</dbReference>
<evidence type="ECO:0000256" key="7">
    <source>
        <dbReference type="ARBA" id="ARBA00022603"/>
    </source>
</evidence>
<feature type="compositionally biased region" description="Basic and acidic residues" evidence="18">
    <location>
        <begin position="334"/>
        <end position="351"/>
    </location>
</feature>
<feature type="compositionally biased region" description="Acidic residues" evidence="18">
    <location>
        <begin position="415"/>
        <end position="424"/>
    </location>
</feature>
<accession>B4NCI2</accession>
<feature type="region of interest" description="Disordered" evidence="18">
    <location>
        <begin position="533"/>
        <end position="586"/>
    </location>
</feature>
<dbReference type="InterPro" id="IPR044437">
    <property type="entry name" value="SETD2/Set2_SET"/>
</dbReference>
<keyword evidence="8" id="KW-0808">Transferase</keyword>
<feature type="compositionally biased region" description="Polar residues" evidence="18">
    <location>
        <begin position="153"/>
        <end position="168"/>
    </location>
</feature>
<feature type="region of interest" description="Disordered" evidence="18">
    <location>
        <begin position="97"/>
        <end position="123"/>
    </location>
</feature>
<dbReference type="SUPFAM" id="SSF51045">
    <property type="entry name" value="WW domain"/>
    <property type="match status" value="1"/>
</dbReference>
<dbReference type="SMART" id="SM00508">
    <property type="entry name" value="PostSET"/>
    <property type="match status" value="1"/>
</dbReference>
<evidence type="ECO:0000259" key="21">
    <source>
        <dbReference type="PROSITE" id="PS50868"/>
    </source>
</evidence>
<feature type="compositionally biased region" description="Basic and acidic residues" evidence="18">
    <location>
        <begin position="1574"/>
        <end position="1609"/>
    </location>
</feature>
<dbReference type="FunCoup" id="B4NCI2">
    <property type="interactions" value="487"/>
</dbReference>
<comment type="subcellular location">
    <subcellularLocation>
        <location evidence="2">Chromosome</location>
    </subcellularLocation>
    <subcellularLocation>
        <location evidence="1">Nucleus</location>
    </subcellularLocation>
</comment>
<feature type="region of interest" description="Disordered" evidence="18">
    <location>
        <begin position="1574"/>
        <end position="1659"/>
    </location>
</feature>
<evidence type="ECO:0000313" key="24">
    <source>
        <dbReference type="Proteomes" id="UP000007798"/>
    </source>
</evidence>
<dbReference type="InParanoid" id="B4NCI2"/>
<dbReference type="GO" id="GO:0030154">
    <property type="term" value="P:cell differentiation"/>
    <property type="evidence" value="ECO:0007669"/>
    <property type="project" value="UniProtKB-KW"/>
</dbReference>
<dbReference type="Proteomes" id="UP000007798">
    <property type="component" value="Unassembled WGS sequence"/>
</dbReference>
<feature type="compositionally biased region" description="Pro residues" evidence="18">
    <location>
        <begin position="284"/>
        <end position="296"/>
    </location>
</feature>
<feature type="domain" description="SET" evidence="20">
    <location>
        <begin position="1158"/>
        <end position="1275"/>
    </location>
</feature>
<evidence type="ECO:0000256" key="12">
    <source>
        <dbReference type="ARBA" id="ARBA00022833"/>
    </source>
</evidence>
<keyword evidence="11" id="KW-0221">Differentiation</keyword>
<dbReference type="InterPro" id="IPR001202">
    <property type="entry name" value="WW_dom"/>
</dbReference>
<dbReference type="FunFam" id="2.170.270.10:FF:000016">
    <property type="entry name" value="Histone-lysine N-methyltransferase"/>
    <property type="match status" value="1"/>
</dbReference>
<dbReference type="HOGENOM" id="CLU_000516_0_0_1"/>
<feature type="compositionally biased region" description="Basic residues" evidence="18">
    <location>
        <begin position="771"/>
        <end position="781"/>
    </location>
</feature>
<dbReference type="SMR" id="B4NCI2"/>
<dbReference type="CDD" id="cd19172">
    <property type="entry name" value="SET_SETD2"/>
    <property type="match status" value="1"/>
</dbReference>
<feature type="compositionally biased region" description="Pro residues" evidence="18">
    <location>
        <begin position="712"/>
        <end position="721"/>
    </location>
</feature>
<dbReference type="PROSITE" id="PS50868">
    <property type="entry name" value="POST_SET"/>
    <property type="match status" value="1"/>
</dbReference>
<keyword evidence="5" id="KW-0217">Developmental protein</keyword>
<feature type="region of interest" description="Disordered" evidence="18">
    <location>
        <begin position="153"/>
        <end position="185"/>
    </location>
</feature>
<dbReference type="GO" id="GO:0006355">
    <property type="term" value="P:regulation of DNA-templated transcription"/>
    <property type="evidence" value="ECO:0007669"/>
    <property type="project" value="InterPro"/>
</dbReference>
<dbReference type="eggNOG" id="KOG4442">
    <property type="taxonomic scope" value="Eukaryota"/>
</dbReference>
<dbReference type="PROSITE" id="PS50280">
    <property type="entry name" value="SET"/>
    <property type="match status" value="1"/>
</dbReference>
<dbReference type="GO" id="GO:0032259">
    <property type="term" value="P:methylation"/>
    <property type="evidence" value="ECO:0007669"/>
    <property type="project" value="UniProtKB-KW"/>
</dbReference>
<evidence type="ECO:0000256" key="5">
    <source>
        <dbReference type="ARBA" id="ARBA00022473"/>
    </source>
</evidence>
<evidence type="ECO:0000256" key="10">
    <source>
        <dbReference type="ARBA" id="ARBA00022723"/>
    </source>
</evidence>
<keyword evidence="15" id="KW-0804">Transcription</keyword>
<feature type="domain" description="Post-SET" evidence="21">
    <location>
        <begin position="1282"/>
        <end position="1298"/>
    </location>
</feature>
<dbReference type="InterPro" id="IPR036020">
    <property type="entry name" value="WW_dom_sf"/>
</dbReference>
<feature type="region of interest" description="Disordered" evidence="18">
    <location>
        <begin position="649"/>
        <end position="745"/>
    </location>
</feature>
<evidence type="ECO:0000256" key="13">
    <source>
        <dbReference type="ARBA" id="ARBA00022853"/>
    </source>
</evidence>